<sequence>METKISEMTECIFPVRQLEIRLPGETYDEFISSLSSKKTWKNIYRFEDAQIIIDNYRDCIPLINGKNKGAVVVDIISRNDEITTRLKVEMINYMKKLGMLHNENETLFEKMSTRNDLTASVKCENLSKFITGGLIDPNFQTDTGNIFHIIAKLEHYENELENITKNIKELVKCGCNITALNKDGNMPFQVAVDEKNTKLSDVFYAVSTDKSFYVSNVSDSSIYPLISIGSSSLPPVLMPVEKSELVIAEKESNITKIGPIVTICRDVAIILFLGWTYIFHCDRRR</sequence>
<feature type="transmembrane region" description="Helical" evidence="1">
    <location>
        <begin position="257"/>
        <end position="279"/>
    </location>
</feature>
<name>A0A6C0C8I1_9ZZZZ</name>
<protein>
    <submittedName>
        <fullName evidence="2">Uncharacterized protein</fullName>
    </submittedName>
</protein>
<dbReference type="SUPFAM" id="SSF48403">
    <property type="entry name" value="Ankyrin repeat"/>
    <property type="match status" value="1"/>
</dbReference>
<keyword evidence="1" id="KW-1133">Transmembrane helix</keyword>
<evidence type="ECO:0000256" key="1">
    <source>
        <dbReference type="SAM" id="Phobius"/>
    </source>
</evidence>
<keyword evidence="1" id="KW-0472">Membrane</keyword>
<dbReference type="AlphaFoldDB" id="A0A6C0C8I1"/>
<reference evidence="2" key="1">
    <citation type="journal article" date="2020" name="Nature">
        <title>Giant virus diversity and host interactions through global metagenomics.</title>
        <authorList>
            <person name="Schulz F."/>
            <person name="Roux S."/>
            <person name="Paez-Espino D."/>
            <person name="Jungbluth S."/>
            <person name="Walsh D.A."/>
            <person name="Denef V.J."/>
            <person name="McMahon K.D."/>
            <person name="Konstantinidis K.T."/>
            <person name="Eloe-Fadrosh E.A."/>
            <person name="Kyrpides N.C."/>
            <person name="Woyke T."/>
        </authorList>
    </citation>
    <scope>NUCLEOTIDE SEQUENCE</scope>
    <source>
        <strain evidence="2">GVMAG-M-3300020192-26</strain>
    </source>
</reference>
<accession>A0A6C0C8I1</accession>
<dbReference type="Gene3D" id="1.25.40.20">
    <property type="entry name" value="Ankyrin repeat-containing domain"/>
    <property type="match status" value="1"/>
</dbReference>
<keyword evidence="1" id="KW-0812">Transmembrane</keyword>
<dbReference type="InterPro" id="IPR036770">
    <property type="entry name" value="Ankyrin_rpt-contain_sf"/>
</dbReference>
<organism evidence="2">
    <name type="scientific">viral metagenome</name>
    <dbReference type="NCBI Taxonomy" id="1070528"/>
    <lineage>
        <taxon>unclassified sequences</taxon>
        <taxon>metagenomes</taxon>
        <taxon>organismal metagenomes</taxon>
    </lineage>
</organism>
<proteinExistence type="predicted"/>
<evidence type="ECO:0000313" key="2">
    <source>
        <dbReference type="EMBL" id="QHT00110.1"/>
    </source>
</evidence>
<dbReference type="EMBL" id="MN739352">
    <property type="protein sequence ID" value="QHT00110.1"/>
    <property type="molecule type" value="Genomic_DNA"/>
</dbReference>